<dbReference type="InterPro" id="IPR032387">
    <property type="entry name" value="ACAS_N"/>
</dbReference>
<feature type="domain" description="Acetyl-coenzyme A synthetase N-terminal" evidence="1">
    <location>
        <begin position="88"/>
        <end position="148"/>
    </location>
</feature>
<organism evidence="2 3">
    <name type="scientific">Ambrosia artemisiifolia</name>
    <name type="common">Common ragweed</name>
    <dbReference type="NCBI Taxonomy" id="4212"/>
    <lineage>
        <taxon>Eukaryota</taxon>
        <taxon>Viridiplantae</taxon>
        <taxon>Streptophyta</taxon>
        <taxon>Embryophyta</taxon>
        <taxon>Tracheophyta</taxon>
        <taxon>Spermatophyta</taxon>
        <taxon>Magnoliopsida</taxon>
        <taxon>eudicotyledons</taxon>
        <taxon>Gunneridae</taxon>
        <taxon>Pentapetalae</taxon>
        <taxon>asterids</taxon>
        <taxon>campanulids</taxon>
        <taxon>Asterales</taxon>
        <taxon>Asteraceae</taxon>
        <taxon>Asteroideae</taxon>
        <taxon>Heliantheae alliance</taxon>
        <taxon>Heliantheae</taxon>
        <taxon>Ambrosia</taxon>
    </lineage>
</organism>
<accession>A0AAD5D669</accession>
<comment type="caution">
    <text evidence="2">The sequence shown here is derived from an EMBL/GenBank/DDBJ whole genome shotgun (WGS) entry which is preliminary data.</text>
</comment>
<reference evidence="2" key="1">
    <citation type="submission" date="2022-06" db="EMBL/GenBank/DDBJ databases">
        <title>Uncovering the hologenomic basis of an extraordinary plant invasion.</title>
        <authorList>
            <person name="Bieker V.C."/>
            <person name="Martin M.D."/>
            <person name="Gilbert T."/>
            <person name="Hodgins K."/>
            <person name="Battlay P."/>
            <person name="Petersen B."/>
            <person name="Wilson J."/>
        </authorList>
    </citation>
    <scope>NUCLEOTIDE SEQUENCE</scope>
    <source>
        <strain evidence="2">AA19_3_7</strain>
        <tissue evidence="2">Leaf</tissue>
    </source>
</reference>
<sequence length="170" mass="19662">MAVNACFKFTYGYNYCNIVDSRKMGYCWIHKSNPFLVIGRAPLFKPIRLSKNKAVVMGEAVAANDDDDLIFPDQDFAHQAHVPNFQKYLEMYTRSIEDPAGFWSEMADDFYWKKKWGQQVNSENLDITKGNIKIEWFKGGITNICYNCLDRNIEAGNGEKIAIHWEGNDR</sequence>
<name>A0AAD5D669_AMBAR</name>
<dbReference type="Gene3D" id="3.40.50.12780">
    <property type="entry name" value="N-terminal domain of ligase-like"/>
    <property type="match status" value="1"/>
</dbReference>
<dbReference type="PANTHER" id="PTHR24095">
    <property type="entry name" value="ACETYL-COENZYME A SYNTHETASE"/>
    <property type="match status" value="1"/>
</dbReference>
<gene>
    <name evidence="2" type="ORF">M8C21_003768</name>
</gene>
<dbReference type="SUPFAM" id="SSF56801">
    <property type="entry name" value="Acetyl-CoA synthetase-like"/>
    <property type="match status" value="1"/>
</dbReference>
<dbReference type="Proteomes" id="UP001206925">
    <property type="component" value="Unassembled WGS sequence"/>
</dbReference>
<feature type="non-terminal residue" evidence="2">
    <location>
        <position position="170"/>
    </location>
</feature>
<evidence type="ECO:0000313" key="2">
    <source>
        <dbReference type="EMBL" id="KAI7754578.1"/>
    </source>
</evidence>
<evidence type="ECO:0000259" key="1">
    <source>
        <dbReference type="Pfam" id="PF16177"/>
    </source>
</evidence>
<dbReference type="GO" id="GO:0003987">
    <property type="term" value="F:acetate-CoA ligase activity"/>
    <property type="evidence" value="ECO:0007669"/>
    <property type="project" value="TreeGrafter"/>
</dbReference>
<dbReference type="EMBL" id="JAMZMK010003039">
    <property type="protein sequence ID" value="KAI7754578.1"/>
    <property type="molecule type" value="Genomic_DNA"/>
</dbReference>
<dbReference type="GO" id="GO:0006085">
    <property type="term" value="P:acetyl-CoA biosynthetic process"/>
    <property type="evidence" value="ECO:0007669"/>
    <property type="project" value="TreeGrafter"/>
</dbReference>
<evidence type="ECO:0000313" key="3">
    <source>
        <dbReference type="Proteomes" id="UP001206925"/>
    </source>
</evidence>
<dbReference type="Pfam" id="PF16177">
    <property type="entry name" value="ACAS_N"/>
    <property type="match status" value="1"/>
</dbReference>
<dbReference type="PANTHER" id="PTHR24095:SF14">
    <property type="entry name" value="ACETYL-COENZYME A SYNTHETASE 1"/>
    <property type="match status" value="1"/>
</dbReference>
<proteinExistence type="predicted"/>
<dbReference type="InterPro" id="IPR042099">
    <property type="entry name" value="ANL_N_sf"/>
</dbReference>
<protein>
    <recommendedName>
        <fullName evidence="1">Acetyl-coenzyme A synthetase N-terminal domain-containing protein</fullName>
    </recommendedName>
</protein>
<dbReference type="AlphaFoldDB" id="A0AAD5D669"/>
<keyword evidence="3" id="KW-1185">Reference proteome</keyword>